<dbReference type="PROSITE" id="PS51186">
    <property type="entry name" value="GNAT"/>
    <property type="match status" value="1"/>
</dbReference>
<dbReference type="InterPro" id="IPR000182">
    <property type="entry name" value="GNAT_dom"/>
</dbReference>
<evidence type="ECO:0000259" key="1">
    <source>
        <dbReference type="PROSITE" id="PS51186"/>
    </source>
</evidence>
<evidence type="ECO:0000313" key="2">
    <source>
        <dbReference type="EMBL" id="MFD0887712.1"/>
    </source>
</evidence>
<feature type="domain" description="N-acetyltransferase" evidence="1">
    <location>
        <begin position="24"/>
        <end position="195"/>
    </location>
</feature>
<sequence length="224" mass="24752">MTERQHRGMRNWPLTGLRVTTPRLELRLPSLDDLDQLADRAAEGVHDPGTMPFIVPWSDAGPEERARRTVQYHFSLWSSWSPAEWTCAFAVLFEGEVVGTQAIAATDFAVTREITSGSWLGRRFHGRGIGTEMRAAVLHLAFEGLGARYATSGAFVDNHASLAVSRKFGYADDGVQIHNRQGEPVTTLRLRLSRDDWAGGLGFKIHGLEPCLPLFGVAPTSPDR</sequence>
<comment type="caution">
    <text evidence="2">The sequence shown here is derived from an EMBL/GenBank/DDBJ whole genome shotgun (WGS) entry which is preliminary data.</text>
</comment>
<dbReference type="Gene3D" id="3.40.630.30">
    <property type="match status" value="1"/>
</dbReference>
<protein>
    <submittedName>
        <fullName evidence="2">GNAT family N-acetyltransferase</fullName>
        <ecNumber evidence="2">2.3.-.-</ecNumber>
    </submittedName>
</protein>
<gene>
    <name evidence="2" type="ORF">ACFQ08_24490</name>
</gene>
<dbReference type="PANTHER" id="PTHR43441">
    <property type="entry name" value="RIBOSOMAL-PROTEIN-SERINE ACETYLTRANSFERASE"/>
    <property type="match status" value="1"/>
</dbReference>
<dbReference type="Pfam" id="PF13302">
    <property type="entry name" value="Acetyltransf_3"/>
    <property type="match status" value="1"/>
</dbReference>
<keyword evidence="2" id="KW-0012">Acyltransferase</keyword>
<dbReference type="Proteomes" id="UP001597024">
    <property type="component" value="Unassembled WGS sequence"/>
</dbReference>
<keyword evidence="3" id="KW-1185">Reference proteome</keyword>
<dbReference type="GO" id="GO:0016746">
    <property type="term" value="F:acyltransferase activity"/>
    <property type="evidence" value="ECO:0007669"/>
    <property type="project" value="UniProtKB-KW"/>
</dbReference>
<keyword evidence="2" id="KW-0808">Transferase</keyword>
<name>A0ABW3DXE0_9ACTN</name>
<dbReference type="EC" id="2.3.-.-" evidence="2"/>
<proteinExistence type="predicted"/>
<evidence type="ECO:0000313" key="3">
    <source>
        <dbReference type="Proteomes" id="UP001597024"/>
    </source>
</evidence>
<dbReference type="PANTHER" id="PTHR43441:SF11">
    <property type="entry name" value="RIBOSOMAL-PROTEIN-SERINE ACETYLTRANSFERASE"/>
    <property type="match status" value="1"/>
</dbReference>
<dbReference type="EMBL" id="JBHTHX010001031">
    <property type="protein sequence ID" value="MFD0887712.1"/>
    <property type="molecule type" value="Genomic_DNA"/>
</dbReference>
<dbReference type="SUPFAM" id="SSF55729">
    <property type="entry name" value="Acyl-CoA N-acyltransferases (Nat)"/>
    <property type="match status" value="1"/>
</dbReference>
<dbReference type="InterPro" id="IPR016181">
    <property type="entry name" value="Acyl_CoA_acyltransferase"/>
</dbReference>
<accession>A0ABW3DXE0</accession>
<organism evidence="2 3">
    <name type="scientific">Streptosporangium algeriense</name>
    <dbReference type="NCBI Taxonomy" id="1682748"/>
    <lineage>
        <taxon>Bacteria</taxon>
        <taxon>Bacillati</taxon>
        <taxon>Actinomycetota</taxon>
        <taxon>Actinomycetes</taxon>
        <taxon>Streptosporangiales</taxon>
        <taxon>Streptosporangiaceae</taxon>
        <taxon>Streptosporangium</taxon>
    </lineage>
</organism>
<dbReference type="InterPro" id="IPR051908">
    <property type="entry name" value="Ribosomal_N-acetyltransferase"/>
</dbReference>
<reference evidence="3" key="1">
    <citation type="journal article" date="2019" name="Int. J. Syst. Evol. Microbiol.">
        <title>The Global Catalogue of Microorganisms (GCM) 10K type strain sequencing project: providing services to taxonomists for standard genome sequencing and annotation.</title>
        <authorList>
            <consortium name="The Broad Institute Genomics Platform"/>
            <consortium name="The Broad Institute Genome Sequencing Center for Infectious Disease"/>
            <person name="Wu L."/>
            <person name="Ma J."/>
        </authorList>
    </citation>
    <scope>NUCLEOTIDE SEQUENCE [LARGE SCALE GENOMIC DNA]</scope>
    <source>
        <strain evidence="3">CCUG 62974</strain>
    </source>
</reference>